<organism evidence="2 3">
    <name type="scientific">Paramecium pentaurelia</name>
    <dbReference type="NCBI Taxonomy" id="43138"/>
    <lineage>
        <taxon>Eukaryota</taxon>
        <taxon>Sar</taxon>
        <taxon>Alveolata</taxon>
        <taxon>Ciliophora</taxon>
        <taxon>Intramacronucleata</taxon>
        <taxon>Oligohymenophorea</taxon>
        <taxon>Peniculida</taxon>
        <taxon>Parameciidae</taxon>
        <taxon>Paramecium</taxon>
    </lineage>
</organism>
<dbReference type="CDD" id="cd05992">
    <property type="entry name" value="PB1"/>
    <property type="match status" value="1"/>
</dbReference>
<evidence type="ECO:0000313" key="3">
    <source>
        <dbReference type="Proteomes" id="UP000689195"/>
    </source>
</evidence>
<protein>
    <recommendedName>
        <fullName evidence="1">PB1 domain-containing protein</fullName>
    </recommendedName>
</protein>
<dbReference type="EMBL" id="CAJJDO010000097">
    <property type="protein sequence ID" value="CAD8190894.1"/>
    <property type="molecule type" value="Genomic_DNA"/>
</dbReference>
<sequence>MIIKLVYNKEIHLFKLENPVILEIKNHIQKLHPQINQNYSLFYRDDEGDLISISSDEDLKVLMESVKNQTVKITIQTSNTWICKTCTLENLEGVVCIACSSYKEGEPQQHGQQYQGFQQPYYQPQCYQAPQQFGPPPPQQPPPQFPFVPHQMPPCPPFGHFGMPGFGHPPHMFPGFHHFKHHRHHHLKWQKFRQIMKDPQFKQQKEKLQQLLKEVSQTLRNTMQNTQQQQFYQYQQQWNWNEMDEQRATRLAEVLQCNQEQAREYLLIFRDLTLDEIVMMVENAE</sequence>
<feature type="domain" description="PB1" evidence="1">
    <location>
        <begin position="1"/>
        <end position="78"/>
    </location>
</feature>
<dbReference type="SMART" id="SM00666">
    <property type="entry name" value="PB1"/>
    <property type="match status" value="1"/>
</dbReference>
<dbReference type="AlphaFoldDB" id="A0A8S1WL37"/>
<proteinExistence type="predicted"/>
<comment type="caution">
    <text evidence="2">The sequence shown here is derived from an EMBL/GenBank/DDBJ whole genome shotgun (WGS) entry which is preliminary data.</text>
</comment>
<evidence type="ECO:0000259" key="1">
    <source>
        <dbReference type="PROSITE" id="PS51745"/>
    </source>
</evidence>
<dbReference type="InterPro" id="IPR000270">
    <property type="entry name" value="PB1_dom"/>
</dbReference>
<accession>A0A8S1WL37</accession>
<dbReference type="Pfam" id="PF00564">
    <property type="entry name" value="PB1"/>
    <property type="match status" value="1"/>
</dbReference>
<dbReference type="Proteomes" id="UP000689195">
    <property type="component" value="Unassembled WGS sequence"/>
</dbReference>
<reference evidence="2" key="1">
    <citation type="submission" date="2021-01" db="EMBL/GenBank/DDBJ databases">
        <authorList>
            <consortium name="Genoscope - CEA"/>
            <person name="William W."/>
        </authorList>
    </citation>
    <scope>NUCLEOTIDE SEQUENCE</scope>
</reference>
<name>A0A8S1WL37_9CILI</name>
<dbReference type="InterPro" id="IPR053793">
    <property type="entry name" value="PB1-like"/>
</dbReference>
<dbReference type="PROSITE" id="PS51745">
    <property type="entry name" value="PB1"/>
    <property type="match status" value="1"/>
</dbReference>
<dbReference type="OrthoDB" id="441278at2759"/>
<evidence type="ECO:0000313" key="2">
    <source>
        <dbReference type="EMBL" id="CAD8190894.1"/>
    </source>
</evidence>
<gene>
    <name evidence="2" type="ORF">PPENT_87.1.T0970170</name>
</gene>
<keyword evidence="3" id="KW-1185">Reference proteome</keyword>